<keyword evidence="3" id="KW-1185">Reference proteome</keyword>
<name>A0A1N6P2U5_9GAMM</name>
<feature type="domain" description="Metallo-beta-lactamase" evidence="1">
    <location>
        <begin position="54"/>
        <end position="269"/>
    </location>
</feature>
<dbReference type="STRING" id="49186.SAMN05421647_101742"/>
<dbReference type="SMART" id="SM00849">
    <property type="entry name" value="Lactamase_B"/>
    <property type="match status" value="1"/>
</dbReference>
<evidence type="ECO:0000313" key="2">
    <source>
        <dbReference type="EMBL" id="SIP98681.1"/>
    </source>
</evidence>
<dbReference type="eggNOG" id="COG0491">
    <property type="taxonomic scope" value="Bacteria"/>
</dbReference>
<dbReference type="Gene3D" id="3.60.15.10">
    <property type="entry name" value="Ribonuclease Z/Hydroxyacylglutathione hydrolase-like"/>
    <property type="match status" value="1"/>
</dbReference>
<dbReference type="InterPro" id="IPR050662">
    <property type="entry name" value="Sec-metab_biosynth-thioest"/>
</dbReference>
<dbReference type="InterPro" id="IPR048933">
    <property type="entry name" value="B_lactamase-like_C"/>
</dbReference>
<sequence>MPVNETEAEVRQRKMAEQDALEYPCSIPSEPGQVTEVATGVYWARIPMPMALDHINVYLLDDGDGWYLVDTGLNTEASRESWRLLSQQHFPGKPLKGVICTHFHYDHAGLASWLMREFDAPLYMTHGEYFTMRALASTNSEVKEDSQRAFFLRAGMPEDRFERMLGSHKRDPFIPDFPPSFIRLREGEALDIGRRSWRVIIGEGHSPEHACLYAAEDKILLAGDQVLPGISSNVLVSDVEPEANTLRLWLKSLDRLHALAVDTLVLPAHGQVFRGLHARLEQLHQHHQRQLDVILTSGYERKGFTAWEAMGWLFKRELKSVELMLALGETLAHLNYLLSLDKLERNRDEQGLDQYITK</sequence>
<gene>
    <name evidence="2" type="ORF">SAMN05421647_101742</name>
</gene>
<evidence type="ECO:0000259" key="1">
    <source>
        <dbReference type="SMART" id="SM00849"/>
    </source>
</evidence>
<dbReference type="Pfam" id="PF00753">
    <property type="entry name" value="Lactamase_B"/>
    <property type="match status" value="1"/>
</dbReference>
<dbReference type="Pfam" id="PF21221">
    <property type="entry name" value="B_lactamase-like_C"/>
    <property type="match status" value="1"/>
</dbReference>
<dbReference type="InterPro" id="IPR036388">
    <property type="entry name" value="WH-like_DNA-bd_sf"/>
</dbReference>
<evidence type="ECO:0000313" key="3">
    <source>
        <dbReference type="Proteomes" id="UP000186895"/>
    </source>
</evidence>
<proteinExistence type="predicted"/>
<accession>A0A1N6P2U5</accession>
<dbReference type="AlphaFoldDB" id="A0A1N6P2U5"/>
<dbReference type="InterPro" id="IPR036866">
    <property type="entry name" value="RibonucZ/Hydroxyglut_hydro"/>
</dbReference>
<dbReference type="PANTHER" id="PTHR23131:SF4">
    <property type="entry name" value="METALLO-BETA-LACTAMASE SUPERFAMILY POTEIN"/>
    <property type="match status" value="1"/>
</dbReference>
<dbReference type="Proteomes" id="UP000186895">
    <property type="component" value="Unassembled WGS sequence"/>
</dbReference>
<reference evidence="2 3" key="1">
    <citation type="submission" date="2017-01" db="EMBL/GenBank/DDBJ databases">
        <authorList>
            <person name="Mah S.A."/>
            <person name="Swanson W.J."/>
            <person name="Moy G.W."/>
            <person name="Vacquier V.D."/>
        </authorList>
    </citation>
    <scope>NUCLEOTIDE SEQUENCE [LARGE SCALE GENOMIC DNA]</scope>
    <source>
        <strain evidence="2 3">DSM 7027</strain>
    </source>
</reference>
<dbReference type="Gene3D" id="1.10.10.10">
    <property type="entry name" value="Winged helix-like DNA-binding domain superfamily/Winged helix DNA-binding domain"/>
    <property type="match status" value="1"/>
</dbReference>
<dbReference type="SUPFAM" id="SSF56281">
    <property type="entry name" value="Metallo-hydrolase/oxidoreductase"/>
    <property type="match status" value="1"/>
</dbReference>
<dbReference type="PANTHER" id="PTHR23131">
    <property type="entry name" value="ENDORIBONUCLEASE LACTB2"/>
    <property type="match status" value="1"/>
</dbReference>
<dbReference type="EMBL" id="FTMN01000001">
    <property type="protein sequence ID" value="SIP98681.1"/>
    <property type="molecule type" value="Genomic_DNA"/>
</dbReference>
<protein>
    <submittedName>
        <fullName evidence="2">Glyoxylase, beta-lactamase superfamily II</fullName>
    </submittedName>
</protein>
<dbReference type="RefSeq" id="WP_076460916.1">
    <property type="nucleotide sequence ID" value="NZ_FTMN01000001.1"/>
</dbReference>
<organism evidence="2 3">
    <name type="scientific">Marinobacterium stanieri</name>
    <dbReference type="NCBI Taxonomy" id="49186"/>
    <lineage>
        <taxon>Bacteria</taxon>
        <taxon>Pseudomonadati</taxon>
        <taxon>Pseudomonadota</taxon>
        <taxon>Gammaproteobacteria</taxon>
        <taxon>Oceanospirillales</taxon>
        <taxon>Oceanospirillaceae</taxon>
        <taxon>Marinobacterium</taxon>
    </lineage>
</organism>
<dbReference type="InterPro" id="IPR001279">
    <property type="entry name" value="Metallo-B-lactamas"/>
</dbReference>